<evidence type="ECO:0000313" key="2">
    <source>
        <dbReference type="Proteomes" id="UP000282454"/>
    </source>
</evidence>
<accession>A0A421BBQ9</accession>
<evidence type="ECO:0000313" key="1">
    <source>
        <dbReference type="EMBL" id="RLK61776.1"/>
    </source>
</evidence>
<dbReference type="AlphaFoldDB" id="A0A421BBQ9"/>
<sequence>MPKYAKAAAKPRNFAIILAGHVTADGIVKIIGALRAIGPGPVTQQPDHILARITWNTGLADLANLKLKLEAAAEERDAVDEIDLLG</sequence>
<name>A0A421BBQ9_9PSEU</name>
<reference evidence="1 2" key="1">
    <citation type="submission" date="2018-10" db="EMBL/GenBank/DDBJ databases">
        <title>Genomic Encyclopedia of Archaeal and Bacterial Type Strains, Phase II (KMG-II): from individual species to whole genera.</title>
        <authorList>
            <person name="Goeker M."/>
        </authorList>
    </citation>
    <scope>NUCLEOTIDE SEQUENCE [LARGE SCALE GENOMIC DNA]</scope>
    <source>
        <strain evidence="1 2">DSM 45657</strain>
    </source>
</reference>
<organism evidence="1 2">
    <name type="scientific">Actinokineospora cianjurensis</name>
    <dbReference type="NCBI Taxonomy" id="585224"/>
    <lineage>
        <taxon>Bacteria</taxon>
        <taxon>Bacillati</taxon>
        <taxon>Actinomycetota</taxon>
        <taxon>Actinomycetes</taxon>
        <taxon>Pseudonocardiales</taxon>
        <taxon>Pseudonocardiaceae</taxon>
        <taxon>Actinokineospora</taxon>
    </lineage>
</organism>
<comment type="caution">
    <text evidence="1">The sequence shown here is derived from an EMBL/GenBank/DDBJ whole genome shotgun (WGS) entry which is preliminary data.</text>
</comment>
<dbReference type="EMBL" id="RCDD01000001">
    <property type="protein sequence ID" value="RLK61776.1"/>
    <property type="molecule type" value="Genomic_DNA"/>
</dbReference>
<gene>
    <name evidence="1" type="ORF">CLV68_2317</name>
</gene>
<dbReference type="Proteomes" id="UP000282454">
    <property type="component" value="Unassembled WGS sequence"/>
</dbReference>
<protein>
    <submittedName>
        <fullName evidence="1">Uncharacterized protein</fullName>
    </submittedName>
</protein>
<proteinExistence type="predicted"/>
<keyword evidence="2" id="KW-1185">Reference proteome</keyword>
<dbReference type="RefSeq" id="WP_121390371.1">
    <property type="nucleotide sequence ID" value="NZ_RCDD01000001.1"/>
</dbReference>